<reference evidence="3 4" key="1">
    <citation type="submission" date="2018-09" db="EMBL/GenBank/DDBJ databases">
        <title>YIM 75000 draft genome.</title>
        <authorList>
            <person name="Tang S."/>
            <person name="Feng Y."/>
        </authorList>
    </citation>
    <scope>NUCLEOTIDE SEQUENCE [LARGE SCALE GENOMIC DNA]</scope>
    <source>
        <strain evidence="3 4">YIM 75000</strain>
    </source>
</reference>
<dbReference type="RefSeq" id="WP_119950782.1">
    <property type="nucleotide sequence ID" value="NZ_QZEZ01000005.1"/>
</dbReference>
<sequence length="210" mass="22174">MDVETPLWVTLLVAAVGVVATLLAALLSSALTARREAARAREEVAREQARARELAESATATSREVLEREDARRREADRAAAAARAADERRAAYAAFLTAASRWARYGEQKRDQRAARSGGVVPVDATGLEDEVGAALAAVQVLGAPEVQAPARTAYDALVVLLMNLEASHFSVNRVDEGIEQAVAALDAYLAAVRRDLGVDARPGGSTAA</sequence>
<evidence type="ECO:0000313" key="3">
    <source>
        <dbReference type="EMBL" id="RJK95429.1"/>
    </source>
</evidence>
<keyword evidence="2" id="KW-1133">Transmembrane helix</keyword>
<feature type="region of interest" description="Disordered" evidence="1">
    <location>
        <begin position="52"/>
        <end position="71"/>
    </location>
</feature>
<keyword evidence="2" id="KW-0472">Membrane</keyword>
<name>A0A3A3YZD3_9ACTN</name>
<evidence type="ECO:0000256" key="1">
    <source>
        <dbReference type="SAM" id="MobiDB-lite"/>
    </source>
</evidence>
<gene>
    <name evidence="3" type="ORF">D5H78_12300</name>
</gene>
<evidence type="ECO:0000256" key="2">
    <source>
        <dbReference type="SAM" id="Phobius"/>
    </source>
</evidence>
<evidence type="ECO:0000313" key="4">
    <source>
        <dbReference type="Proteomes" id="UP000265614"/>
    </source>
</evidence>
<proteinExistence type="predicted"/>
<comment type="caution">
    <text evidence="3">The sequence shown here is derived from an EMBL/GenBank/DDBJ whole genome shotgun (WGS) entry which is preliminary data.</text>
</comment>
<organism evidence="3 4">
    <name type="scientific">Vallicoccus soli</name>
    <dbReference type="NCBI Taxonomy" id="2339232"/>
    <lineage>
        <taxon>Bacteria</taxon>
        <taxon>Bacillati</taxon>
        <taxon>Actinomycetota</taxon>
        <taxon>Actinomycetes</taxon>
        <taxon>Motilibacterales</taxon>
        <taxon>Vallicoccaceae</taxon>
        <taxon>Vallicoccus</taxon>
    </lineage>
</organism>
<protein>
    <submittedName>
        <fullName evidence="3">Uncharacterized protein</fullName>
    </submittedName>
</protein>
<keyword evidence="4" id="KW-1185">Reference proteome</keyword>
<feature type="transmembrane region" description="Helical" evidence="2">
    <location>
        <begin position="6"/>
        <end position="31"/>
    </location>
</feature>
<keyword evidence="2" id="KW-0812">Transmembrane</keyword>
<dbReference type="Proteomes" id="UP000265614">
    <property type="component" value="Unassembled WGS sequence"/>
</dbReference>
<dbReference type="EMBL" id="QZEZ01000005">
    <property type="protein sequence ID" value="RJK95429.1"/>
    <property type="molecule type" value="Genomic_DNA"/>
</dbReference>
<accession>A0A3A3YZD3</accession>
<dbReference type="AlphaFoldDB" id="A0A3A3YZD3"/>